<dbReference type="OrthoDB" id="9828307at2"/>
<organism evidence="3 4">
    <name type="scientific">Desulfuribacillus alkaliarsenatis</name>
    <dbReference type="NCBI Taxonomy" id="766136"/>
    <lineage>
        <taxon>Bacteria</taxon>
        <taxon>Bacillati</taxon>
        <taxon>Bacillota</taxon>
        <taxon>Desulfuribacillia</taxon>
        <taxon>Desulfuribacillales</taxon>
        <taxon>Desulfuribacillaceae</taxon>
        <taxon>Desulfuribacillus</taxon>
    </lineage>
</organism>
<dbReference type="EMBL" id="MIJE01000004">
    <property type="protein sequence ID" value="OEF97780.1"/>
    <property type="molecule type" value="Genomic_DNA"/>
</dbReference>
<evidence type="ECO:0000313" key="3">
    <source>
        <dbReference type="EMBL" id="OEF97780.1"/>
    </source>
</evidence>
<keyword evidence="1" id="KW-0812">Transmembrane</keyword>
<dbReference type="Pfam" id="PF08378">
    <property type="entry name" value="NERD"/>
    <property type="match status" value="1"/>
</dbReference>
<keyword evidence="1" id="KW-0472">Membrane</keyword>
<dbReference type="RefSeq" id="WP_069642559.1">
    <property type="nucleotide sequence ID" value="NZ_MIJE01000004.1"/>
</dbReference>
<feature type="domain" description="NERD" evidence="2">
    <location>
        <begin position="458"/>
        <end position="555"/>
    </location>
</feature>
<dbReference type="STRING" id="766136.BHF68_13910"/>
<reference evidence="3 4" key="1">
    <citation type="submission" date="2016-09" db="EMBL/GenBank/DDBJ databases">
        <title>Draft genome sequence for the type strain of Desulfuribacillus alkaliarsenatis AHT28, an obligately anaerobic, sulfidogenic bacterium isolated from Russian soda lake sediments.</title>
        <authorList>
            <person name="Abin C.A."/>
            <person name="Hollibaugh J.T."/>
        </authorList>
    </citation>
    <scope>NUCLEOTIDE SEQUENCE [LARGE SCALE GENOMIC DNA]</scope>
    <source>
        <strain evidence="3 4">AHT28</strain>
    </source>
</reference>
<gene>
    <name evidence="3" type="ORF">BHF68_13910</name>
</gene>
<dbReference type="AlphaFoldDB" id="A0A1E5G3X5"/>
<accession>A0A1E5G3X5</accession>
<dbReference type="Proteomes" id="UP000094296">
    <property type="component" value="Unassembled WGS sequence"/>
</dbReference>
<name>A0A1E5G3X5_9FIRM</name>
<dbReference type="InterPro" id="IPR011528">
    <property type="entry name" value="NERD"/>
</dbReference>
<protein>
    <recommendedName>
        <fullName evidence="2">NERD domain-containing protein</fullName>
    </recommendedName>
</protein>
<comment type="caution">
    <text evidence="3">The sequence shown here is derived from an EMBL/GenBank/DDBJ whole genome shotgun (WGS) entry which is preliminary data.</text>
</comment>
<keyword evidence="4" id="KW-1185">Reference proteome</keyword>
<feature type="transmembrane region" description="Helical" evidence="1">
    <location>
        <begin position="131"/>
        <end position="153"/>
    </location>
</feature>
<evidence type="ECO:0000259" key="2">
    <source>
        <dbReference type="Pfam" id="PF08378"/>
    </source>
</evidence>
<proteinExistence type="predicted"/>
<evidence type="ECO:0000313" key="4">
    <source>
        <dbReference type="Proteomes" id="UP000094296"/>
    </source>
</evidence>
<evidence type="ECO:0000256" key="1">
    <source>
        <dbReference type="SAM" id="Phobius"/>
    </source>
</evidence>
<sequence>MVCLKRIDINMYLPKHLYQGNSTCTCDDCKNLKRFVDIYSKKARMIYEQDLFNFFITKAPFIQGDNIVMGNARNFDFTRNDEKEIIKEAVRFLNCNSTSYSDKNDIISVLNKILAYLYDEFNRIIDNPLKYLIGMFTCLEFNVFTTITLILWFKDEKEMDSSEIKDVFVKGLIDSLEINRFTIKSNNVYHELENILSHDKKCFELCIELLAVKLENKELDELINDFNDTFNYGRLLEISRAIHTIHCLKTEYMEGTLNNTSLTFNPDGSISNYSGIDFESFSTNYLKDMKSSKSFQIANNHLNSINSTSKHYIGFDSNELNNLIEKIDETYGGGDEYLVGSITEWKKVLCELSEQTEDEVEKLFNFLVQDRDKSKLYKEESVRKNRALRKCLITINDTIICPVGLLRYALIGITNDLRSGDIANKHIISELQDVYNTINNSFVDHVSLLISTKYKSAKMITNVEIKDIVVGNEIIEIPGEIDLLMLLKNRLFVIECKNLNLKITSKAIANEYGRFKKRNSKAYQIKLDKKVAVIDKNKEKVAKFIDENSQQKIIETIGLFTTSTFTIASLEEDLLYPVITWTNLLDWFESNGYN</sequence>
<keyword evidence="1" id="KW-1133">Transmembrane helix</keyword>